<evidence type="ECO:0000313" key="2">
    <source>
        <dbReference type="Proteomes" id="UP000095094"/>
    </source>
</evidence>
<evidence type="ECO:0000313" key="1">
    <source>
        <dbReference type="EMBL" id="OEG12312.1"/>
    </source>
</evidence>
<name>A0A1E5GHX8_9ENTE</name>
<dbReference type="PATRIC" id="fig|332950.4.peg.2817"/>
<accession>A0A1E5GHX8</accession>
<dbReference type="Proteomes" id="UP000095094">
    <property type="component" value="Unassembled WGS sequence"/>
</dbReference>
<comment type="caution">
    <text evidence="1">The sequence shown here is derived from an EMBL/GenBank/DDBJ whole genome shotgun (WGS) entry which is preliminary data.</text>
</comment>
<dbReference type="EMBL" id="MIJY01000034">
    <property type="protein sequence ID" value="OEG12312.1"/>
    <property type="molecule type" value="Genomic_DNA"/>
</dbReference>
<keyword evidence="2" id="KW-1185">Reference proteome</keyword>
<dbReference type="OrthoDB" id="2085307at2"/>
<dbReference type="RefSeq" id="WP_069664017.1">
    <property type="nucleotide sequence ID" value="NZ_JBHUJJ010000001.1"/>
</dbReference>
<sequence length="121" mass="14710">MNNEFSEEEKIKYFDEICEKYYRKNFSLTSKSEMDLLMFKFFYQNKLKRKKSGDFNADSDYLLSKELGITQSRVRNLKIKKELVYPEQNYDWKEQSLNLISFAQYDEQTRKIIMNIPDPNL</sequence>
<reference evidence="2" key="1">
    <citation type="submission" date="2016-09" db="EMBL/GenBank/DDBJ databases">
        <authorList>
            <person name="Gulvik C.A."/>
        </authorList>
    </citation>
    <scope>NUCLEOTIDE SEQUENCE [LARGE SCALE GENOMIC DNA]</scope>
    <source>
        <strain evidence="2">LMG 8895</strain>
    </source>
</reference>
<organism evidence="1 2">
    <name type="scientific">Enterococcus termitis</name>
    <dbReference type="NCBI Taxonomy" id="332950"/>
    <lineage>
        <taxon>Bacteria</taxon>
        <taxon>Bacillati</taxon>
        <taxon>Bacillota</taxon>
        <taxon>Bacilli</taxon>
        <taxon>Lactobacillales</taxon>
        <taxon>Enterococcaceae</taxon>
        <taxon>Enterococcus</taxon>
    </lineage>
</organism>
<dbReference type="AlphaFoldDB" id="A0A1E5GHX8"/>
<protein>
    <submittedName>
        <fullName evidence="1">Uncharacterized protein</fullName>
    </submittedName>
</protein>
<gene>
    <name evidence="1" type="ORF">BCR25_07155</name>
</gene>
<proteinExistence type="predicted"/>